<dbReference type="SUPFAM" id="SSF48452">
    <property type="entry name" value="TPR-like"/>
    <property type="match status" value="1"/>
</dbReference>
<evidence type="ECO:0000259" key="7">
    <source>
        <dbReference type="Pfam" id="PF14322"/>
    </source>
</evidence>
<evidence type="ECO:0000256" key="2">
    <source>
        <dbReference type="ARBA" id="ARBA00006275"/>
    </source>
</evidence>
<dbReference type="InterPro" id="IPR011990">
    <property type="entry name" value="TPR-like_helical_dom_sf"/>
</dbReference>
<dbReference type="AlphaFoldDB" id="A0A1G6MVW1"/>
<evidence type="ECO:0000259" key="6">
    <source>
        <dbReference type="Pfam" id="PF07980"/>
    </source>
</evidence>
<dbReference type="Pfam" id="PF14322">
    <property type="entry name" value="SusD-like_3"/>
    <property type="match status" value="1"/>
</dbReference>
<dbReference type="RefSeq" id="WP_090389243.1">
    <property type="nucleotide sequence ID" value="NZ_FMZO01000003.1"/>
</dbReference>
<sequence>MKRFIYKVTGLLALVLLLTQCNKINDYLKREPVGGLSELDVFTRYGETEKFIAGIYAKMAERSEWWPAAESTNKTFSYAAASDEAICSVQYPNGPQIFTQGTFNASNNPLDRWNDFYAGVRKANLFLEKIGMLAPQNSTQASGKQRMIGEAHFLRAFFYMELFKRYGGVPLVDRVLNISDSLNLRRNSAEETVNFIAADCDAAAQLLPVEHSATDWGRATKGAALMLKAKALLFGASLLHNPSQDKAKWLSAADAARAVADLNYYQVDADYAGLMHKRTARNIIFQSNINQTDWVHFNFIPSLGGQARVQPLQNLVDAYDMKSSGLPITEDPSYDAVNNPYANRDPRFYLSIIHDGSAFKGSPVLTYLNAPGGNDEQRWGGERRTQTGFYLRKTVDETGSITPNAIVGDHFWIFMRFEETLLCYAEAMNEYLDAPDQSVYDAVNQVRTRVGMPALPAGLSKEKMRQRIRNERRVELAFEGQRFWDIRRWRIGTEVMLKARGVIIDGSGPAKKHWDNEIETRIYKPAFDLFPIPQSELNKQPALTQNEGY</sequence>
<dbReference type="STRING" id="1285928.SAMN04487894_10349"/>
<comment type="subcellular location">
    <subcellularLocation>
        <location evidence="1">Cell outer membrane</location>
    </subcellularLocation>
</comment>
<feature type="domain" description="SusD-like N-terminal" evidence="7">
    <location>
        <begin position="50"/>
        <end position="230"/>
    </location>
</feature>
<keyword evidence="4" id="KW-0472">Membrane</keyword>
<keyword evidence="3" id="KW-0732">Signal</keyword>
<protein>
    <submittedName>
        <fullName evidence="8">Starch-binding associating with outer membrane</fullName>
    </submittedName>
</protein>
<dbReference type="Pfam" id="PF07980">
    <property type="entry name" value="SusD_RagB"/>
    <property type="match status" value="1"/>
</dbReference>
<evidence type="ECO:0000313" key="9">
    <source>
        <dbReference type="Proteomes" id="UP000198757"/>
    </source>
</evidence>
<reference evidence="9" key="1">
    <citation type="submission" date="2016-10" db="EMBL/GenBank/DDBJ databases">
        <authorList>
            <person name="Varghese N."/>
            <person name="Submissions S."/>
        </authorList>
    </citation>
    <scope>NUCLEOTIDE SEQUENCE [LARGE SCALE GENOMIC DNA]</scope>
    <source>
        <strain evidence="9">DSM 25811 / CCM 8410 / LMG 26954 / E90</strain>
    </source>
</reference>
<dbReference type="Proteomes" id="UP000198757">
    <property type="component" value="Unassembled WGS sequence"/>
</dbReference>
<dbReference type="InterPro" id="IPR033985">
    <property type="entry name" value="SusD-like_N"/>
</dbReference>
<gene>
    <name evidence="8" type="ORF">SAMN04487894_10349</name>
</gene>
<dbReference type="Gene3D" id="1.25.40.390">
    <property type="match status" value="1"/>
</dbReference>
<evidence type="ECO:0000256" key="1">
    <source>
        <dbReference type="ARBA" id="ARBA00004442"/>
    </source>
</evidence>
<dbReference type="EMBL" id="FMZO01000003">
    <property type="protein sequence ID" value="SDC59337.1"/>
    <property type="molecule type" value="Genomic_DNA"/>
</dbReference>
<keyword evidence="9" id="KW-1185">Reference proteome</keyword>
<feature type="domain" description="RagB/SusD" evidence="6">
    <location>
        <begin position="301"/>
        <end position="549"/>
    </location>
</feature>
<evidence type="ECO:0000256" key="3">
    <source>
        <dbReference type="ARBA" id="ARBA00022729"/>
    </source>
</evidence>
<dbReference type="OrthoDB" id="5694214at2"/>
<accession>A0A1G6MVW1</accession>
<proteinExistence type="inferred from homology"/>
<comment type="similarity">
    <text evidence="2">Belongs to the SusD family.</text>
</comment>
<evidence type="ECO:0000313" key="8">
    <source>
        <dbReference type="EMBL" id="SDC59337.1"/>
    </source>
</evidence>
<organism evidence="8 9">
    <name type="scientific">Niabella drilacis (strain DSM 25811 / CCM 8410 / CCUG 62505 / LMG 26954 / E90)</name>
    <dbReference type="NCBI Taxonomy" id="1285928"/>
    <lineage>
        <taxon>Bacteria</taxon>
        <taxon>Pseudomonadati</taxon>
        <taxon>Bacteroidota</taxon>
        <taxon>Chitinophagia</taxon>
        <taxon>Chitinophagales</taxon>
        <taxon>Chitinophagaceae</taxon>
        <taxon>Niabella</taxon>
    </lineage>
</organism>
<evidence type="ECO:0000256" key="4">
    <source>
        <dbReference type="ARBA" id="ARBA00023136"/>
    </source>
</evidence>
<name>A0A1G6MVW1_NIADE</name>
<dbReference type="InterPro" id="IPR012944">
    <property type="entry name" value="SusD_RagB_dom"/>
</dbReference>
<keyword evidence="5" id="KW-0998">Cell outer membrane</keyword>
<evidence type="ECO:0000256" key="5">
    <source>
        <dbReference type="ARBA" id="ARBA00023237"/>
    </source>
</evidence>
<dbReference type="GO" id="GO:0009279">
    <property type="term" value="C:cell outer membrane"/>
    <property type="evidence" value="ECO:0007669"/>
    <property type="project" value="UniProtKB-SubCell"/>
</dbReference>